<name>A0A9X3BUG0_9MYCO</name>
<proteinExistence type="predicted"/>
<evidence type="ECO:0000313" key="2">
    <source>
        <dbReference type="Proteomes" id="UP001141629"/>
    </source>
</evidence>
<sequence>MRLPAQGLRQRDGVTCGPAVAVMAGALLDATSDAPPDPAWFAAEQVRVHAAVNRVWPRALGTTPRGVARAIGAHGVRYGWRRMRRGDGFADVERAVRAHRPVAMLIGNVVPRHWVLVIGCDGDVWECYEPSSGQVRRVSPAAVRGGRLHGLGFPRAFAFVLPHSNI</sequence>
<dbReference type="AlphaFoldDB" id="A0A9X3BUG0"/>
<dbReference type="Proteomes" id="UP001141629">
    <property type="component" value="Unassembled WGS sequence"/>
</dbReference>
<dbReference type="RefSeq" id="WP_372512581.1">
    <property type="nucleotide sequence ID" value="NZ_JACKVK010000009.1"/>
</dbReference>
<keyword evidence="2" id="KW-1185">Reference proteome</keyword>
<gene>
    <name evidence="1" type="ORF">H7K45_19105</name>
</gene>
<protein>
    <submittedName>
        <fullName evidence="1">Uncharacterized protein</fullName>
    </submittedName>
</protein>
<comment type="caution">
    <text evidence="1">The sequence shown here is derived from an EMBL/GenBank/DDBJ whole genome shotgun (WGS) entry which is preliminary data.</text>
</comment>
<reference evidence="1" key="2">
    <citation type="journal article" date="2022" name="BMC Genomics">
        <title>Comparative genome analysis of mycobacteria focusing on tRNA and non-coding RNA.</title>
        <authorList>
            <person name="Behra P.R.K."/>
            <person name="Pettersson B.M.F."/>
            <person name="Ramesh M."/>
            <person name="Das S."/>
            <person name="Dasgupta S."/>
            <person name="Kirsebom L.A."/>
        </authorList>
    </citation>
    <scope>NUCLEOTIDE SEQUENCE</scope>
    <source>
        <strain evidence="1">DSM 44838</strain>
    </source>
</reference>
<evidence type="ECO:0000313" key="1">
    <source>
        <dbReference type="EMBL" id="MCV7422659.1"/>
    </source>
</evidence>
<accession>A0A9X3BUG0</accession>
<organism evidence="1 2">
    <name type="scientific">Mycobacterium yunnanensis</name>
    <dbReference type="NCBI Taxonomy" id="368477"/>
    <lineage>
        <taxon>Bacteria</taxon>
        <taxon>Bacillati</taxon>
        <taxon>Actinomycetota</taxon>
        <taxon>Actinomycetes</taxon>
        <taxon>Mycobacteriales</taxon>
        <taxon>Mycobacteriaceae</taxon>
        <taxon>Mycobacterium</taxon>
    </lineage>
</organism>
<reference evidence="1" key="1">
    <citation type="submission" date="2020-07" db="EMBL/GenBank/DDBJ databases">
        <authorList>
            <person name="Pettersson B.M.F."/>
            <person name="Behra P.R.K."/>
            <person name="Ramesh M."/>
            <person name="Das S."/>
            <person name="Dasgupta S."/>
            <person name="Kirsebom L.A."/>
        </authorList>
    </citation>
    <scope>NUCLEOTIDE SEQUENCE</scope>
    <source>
        <strain evidence="1">DSM 44838</strain>
    </source>
</reference>
<dbReference type="EMBL" id="JACKVK010000009">
    <property type="protein sequence ID" value="MCV7422659.1"/>
    <property type="molecule type" value="Genomic_DNA"/>
</dbReference>